<feature type="region of interest" description="Disordered" evidence="1">
    <location>
        <begin position="527"/>
        <end position="667"/>
    </location>
</feature>
<evidence type="ECO:0000313" key="2">
    <source>
        <dbReference type="EMBL" id="KAK8076822.1"/>
    </source>
</evidence>
<dbReference type="PANTHER" id="PTHR43941:SF1">
    <property type="entry name" value="STRUCTURAL MAINTENANCE OF CHROMOSOMES PROTEIN 2"/>
    <property type="match status" value="1"/>
</dbReference>
<feature type="compositionally biased region" description="Basic and acidic residues" evidence="1">
    <location>
        <begin position="560"/>
        <end position="586"/>
    </location>
</feature>
<name>A0ABR1W194_9PEZI</name>
<feature type="region of interest" description="Disordered" evidence="1">
    <location>
        <begin position="490"/>
        <end position="515"/>
    </location>
</feature>
<accession>A0ABR1W194</accession>
<dbReference type="Proteomes" id="UP001446871">
    <property type="component" value="Unassembled WGS sequence"/>
</dbReference>
<feature type="compositionally biased region" description="Polar residues" evidence="1">
    <location>
        <begin position="649"/>
        <end position="665"/>
    </location>
</feature>
<proteinExistence type="predicted"/>
<dbReference type="EMBL" id="JAQQWM010000002">
    <property type="protein sequence ID" value="KAK8076822.1"/>
    <property type="molecule type" value="Genomic_DNA"/>
</dbReference>
<dbReference type="Gene3D" id="1.10.287.1490">
    <property type="match status" value="1"/>
</dbReference>
<organism evidence="2 3">
    <name type="scientific">Apiospora saccharicola</name>
    <dbReference type="NCBI Taxonomy" id="335842"/>
    <lineage>
        <taxon>Eukaryota</taxon>
        <taxon>Fungi</taxon>
        <taxon>Dikarya</taxon>
        <taxon>Ascomycota</taxon>
        <taxon>Pezizomycotina</taxon>
        <taxon>Sordariomycetes</taxon>
        <taxon>Xylariomycetidae</taxon>
        <taxon>Amphisphaeriales</taxon>
        <taxon>Apiosporaceae</taxon>
        <taxon>Apiospora</taxon>
    </lineage>
</organism>
<dbReference type="SUPFAM" id="SSF57997">
    <property type="entry name" value="Tropomyosin"/>
    <property type="match status" value="1"/>
</dbReference>
<comment type="caution">
    <text evidence="2">The sequence shown here is derived from an EMBL/GenBank/DDBJ whole genome shotgun (WGS) entry which is preliminary data.</text>
</comment>
<reference evidence="2 3" key="1">
    <citation type="submission" date="2023-01" db="EMBL/GenBank/DDBJ databases">
        <title>Analysis of 21 Apiospora genomes using comparative genomics revels a genus with tremendous synthesis potential of carbohydrate active enzymes and secondary metabolites.</title>
        <authorList>
            <person name="Sorensen T."/>
        </authorList>
    </citation>
    <scope>NUCLEOTIDE SEQUENCE [LARGE SCALE GENOMIC DNA]</scope>
    <source>
        <strain evidence="2 3">CBS 83171</strain>
    </source>
</reference>
<keyword evidence="3" id="KW-1185">Reference proteome</keyword>
<evidence type="ECO:0000313" key="3">
    <source>
        <dbReference type="Proteomes" id="UP001446871"/>
    </source>
</evidence>
<feature type="compositionally biased region" description="Basic and acidic residues" evidence="1">
    <location>
        <begin position="618"/>
        <end position="630"/>
    </location>
</feature>
<sequence length="840" mass="95045">MATEPTPPKHWARESDGKIPGLRNVKLPLDDSKNRIILYLWDLYRVGNGLPADYRAERDASLYRLFARGMTELMKRAPRGLNIREWADITSDETDAKKKSDGPKNRLFSPDMDILQGVDHEDALRFVVDHIDLYREADDEPCDPLGHPFIRMLCPRACELRAQKMGRQLGTPDNTVLRPISDPEKRDRPEWRIVRQVYLVTNDSNLPLPLSLHRSTAKSEPSVCCGDLHYAGRNYESNLNAAVDFAEQGIKKIDRKKVLRLFAVLEDMYRTHKVPANYDAALDRNLWDFNQRWSSTAMELITGWERTDIDEALLCYKWVPRTQSNSPEAHIESFFSDNQFDNCCALRSVAKACIDYFGPGPLYAQYLKKTDAGVPWALHLYKTKPERDLDISVPFKWRYDPRQDRFLRLLFPRTFTRFLGSVLPQNMSVQAPEIDPVELQKEDAGRFKLYPLFHVRVNCVQKPIKFIEGYNYETRPGYPPELYLGDQLYSDQSSADSDSDMDLDHNSEQDTLIDDSELEDIAGIQASHAKVPRRSHSVAERDAGDVVGHGRSVSGAEGGGRPESRESGRHLSSDTKADDRAVKRLPLDNQAKGDRKRKASPGADVLVQDGEEGYDGETEPRKSQKSKHQDGPSSASVAVQTEAPLSARQAASMTTDESSSLQSLQREVAELRRRNTKLEADADLRQVRTEYHNDLERQFKKTQGERDALQHQLRSAQDKIQATQSQLETKTAEVSELTAQLVASKTSIQTLESDLTNLKERISRLETELSAATATNEIVGDENATLKRRVTSLEDDITSLQAEITALKTSIVSFEEEIKSLKETGEILSKSLTLLRDGKV</sequence>
<protein>
    <submittedName>
        <fullName evidence="2">Uncharacterized protein</fullName>
    </submittedName>
</protein>
<evidence type="ECO:0000256" key="1">
    <source>
        <dbReference type="SAM" id="MobiDB-lite"/>
    </source>
</evidence>
<dbReference type="PANTHER" id="PTHR43941">
    <property type="entry name" value="STRUCTURAL MAINTENANCE OF CHROMOSOMES PROTEIN 2"/>
    <property type="match status" value="1"/>
</dbReference>
<gene>
    <name evidence="2" type="ORF">PG996_002992</name>
</gene>